<comment type="catalytic activity">
    <reaction evidence="3 4">
        <text>5-carboxyamino-1-(5-phospho-D-ribosyl)imidazole + H(+) = 5-amino-1-(5-phospho-D-ribosyl)imidazole-4-carboxylate</text>
        <dbReference type="Rhea" id="RHEA:13193"/>
        <dbReference type="ChEBI" id="CHEBI:15378"/>
        <dbReference type="ChEBI" id="CHEBI:58730"/>
        <dbReference type="ChEBI" id="CHEBI:77657"/>
        <dbReference type="EC" id="5.4.99.18"/>
    </reaction>
</comment>
<feature type="binding site" evidence="3 5">
    <location>
        <position position="13"/>
    </location>
    <ligand>
        <name>substrate</name>
    </ligand>
</feature>
<dbReference type="Pfam" id="PF00731">
    <property type="entry name" value="AIRC"/>
    <property type="match status" value="1"/>
</dbReference>
<dbReference type="HAMAP" id="MF_01929">
    <property type="entry name" value="PurE_classI"/>
    <property type="match status" value="1"/>
</dbReference>
<reference evidence="7" key="1">
    <citation type="journal article" date="2021" name="PeerJ">
        <title>Extensive microbial diversity within the chicken gut microbiome revealed by metagenomics and culture.</title>
        <authorList>
            <person name="Gilroy R."/>
            <person name="Ravi A."/>
            <person name="Getino M."/>
            <person name="Pursley I."/>
            <person name="Horton D.L."/>
            <person name="Alikhan N.F."/>
            <person name="Baker D."/>
            <person name="Gharbi K."/>
            <person name="Hall N."/>
            <person name="Watson M."/>
            <person name="Adriaenssens E.M."/>
            <person name="Foster-Nyarko E."/>
            <person name="Jarju S."/>
            <person name="Secka A."/>
            <person name="Antonio M."/>
            <person name="Oren A."/>
            <person name="Chaudhuri R.R."/>
            <person name="La Ragione R."/>
            <person name="Hildebrand F."/>
            <person name="Pallen M.J."/>
        </authorList>
    </citation>
    <scope>NUCLEOTIDE SEQUENCE</scope>
    <source>
        <strain evidence="7">5790</strain>
    </source>
</reference>
<comment type="similarity">
    <text evidence="3">Belongs to the AIR carboxylase family. Class I subfamily.</text>
</comment>
<feature type="binding site" evidence="3 5">
    <location>
        <position position="10"/>
    </location>
    <ligand>
        <name>substrate</name>
    </ligand>
</feature>
<dbReference type="Proteomes" id="UP000824162">
    <property type="component" value="Unassembled WGS sequence"/>
</dbReference>
<dbReference type="PANTHER" id="PTHR23046:SF2">
    <property type="entry name" value="PHOSPHORIBOSYLAMINOIMIDAZOLE CARBOXYLASE"/>
    <property type="match status" value="1"/>
</dbReference>
<dbReference type="EC" id="5.4.99.18" evidence="3 4"/>
<proteinExistence type="inferred from homology"/>
<sequence length="163" mass="16890">MAKVAIIMGSNSDLPVVQGAIDVLKKFGVDFEAHVISAHRTPERAESFAKSAKDSGVKVIIAAAGKAAHLGGVVAAYTTLPVIALPIKSSFMDGLDSLLSMVQMPSGIPVATVGVNGADNAGILAVQMLALSDESLSQKLEVFKKDMAEAVAEKDRMLKAELG</sequence>
<reference evidence="7" key="2">
    <citation type="submission" date="2021-04" db="EMBL/GenBank/DDBJ databases">
        <authorList>
            <person name="Gilroy R."/>
        </authorList>
    </citation>
    <scope>NUCLEOTIDE SEQUENCE</scope>
    <source>
        <strain evidence="7">5790</strain>
    </source>
</reference>
<evidence type="ECO:0000256" key="4">
    <source>
        <dbReference type="PIRNR" id="PIRNR001338"/>
    </source>
</evidence>
<dbReference type="SMART" id="SM01001">
    <property type="entry name" value="AIRC"/>
    <property type="match status" value="1"/>
</dbReference>
<evidence type="ECO:0000256" key="5">
    <source>
        <dbReference type="PIRSR" id="PIRSR001338-1"/>
    </source>
</evidence>
<evidence type="ECO:0000256" key="1">
    <source>
        <dbReference type="ARBA" id="ARBA00022755"/>
    </source>
</evidence>
<evidence type="ECO:0000256" key="3">
    <source>
        <dbReference type="HAMAP-Rule" id="MF_01929"/>
    </source>
</evidence>
<comment type="pathway">
    <text evidence="3 4">Purine metabolism; IMP biosynthesis via de novo pathway; 5-amino-1-(5-phospho-D-ribosyl)imidazole-4-carboxylate from 5-amino-1-(5-phospho-D-ribosyl)imidazole (N5-CAIR route): step 2/2.</text>
</comment>
<dbReference type="PANTHER" id="PTHR23046">
    <property type="entry name" value="PHOSPHORIBOSYLAMINOIMIDAZOLE CARBOXYLASE CATALYTIC SUBUNIT"/>
    <property type="match status" value="1"/>
</dbReference>
<keyword evidence="1 3" id="KW-0658">Purine biosynthesis</keyword>
<dbReference type="EMBL" id="DXIJ01000040">
    <property type="protein sequence ID" value="HIV85575.1"/>
    <property type="molecule type" value="Genomic_DNA"/>
</dbReference>
<dbReference type="SUPFAM" id="SSF52255">
    <property type="entry name" value="N5-CAIR mutase (phosphoribosylaminoimidazole carboxylase, PurE)"/>
    <property type="match status" value="1"/>
</dbReference>
<organism evidence="7 8">
    <name type="scientific">Candidatus Monoglobus merdigallinarum</name>
    <dbReference type="NCBI Taxonomy" id="2838698"/>
    <lineage>
        <taxon>Bacteria</taxon>
        <taxon>Bacillati</taxon>
        <taxon>Bacillota</taxon>
        <taxon>Clostridia</taxon>
        <taxon>Monoglobales</taxon>
        <taxon>Monoglobaceae</taxon>
        <taxon>Monoglobus</taxon>
    </lineage>
</organism>
<evidence type="ECO:0000259" key="6">
    <source>
        <dbReference type="SMART" id="SM01001"/>
    </source>
</evidence>
<dbReference type="GO" id="GO:0006189">
    <property type="term" value="P:'de novo' IMP biosynthetic process"/>
    <property type="evidence" value="ECO:0007669"/>
    <property type="project" value="UniProtKB-UniRule"/>
</dbReference>
<evidence type="ECO:0000313" key="7">
    <source>
        <dbReference type="EMBL" id="HIV85575.1"/>
    </source>
</evidence>
<dbReference type="InterPro" id="IPR024694">
    <property type="entry name" value="PurE_prokaryotes"/>
</dbReference>
<dbReference type="GO" id="GO:0034023">
    <property type="term" value="F:5-(carboxyamino)imidazole ribonucleotide mutase activity"/>
    <property type="evidence" value="ECO:0007669"/>
    <property type="project" value="UniProtKB-UniRule"/>
</dbReference>
<dbReference type="GO" id="GO:0016829">
    <property type="term" value="F:lyase activity"/>
    <property type="evidence" value="ECO:0007669"/>
    <property type="project" value="UniProtKB-KW"/>
</dbReference>
<gene>
    <name evidence="3 7" type="primary">purE</name>
    <name evidence="7" type="ORF">H9900_02060</name>
</gene>
<dbReference type="InterPro" id="IPR033747">
    <property type="entry name" value="PurE_ClassI"/>
</dbReference>
<accession>A0A9D1TL96</accession>
<comment type="function">
    <text evidence="3 4">Catalyzes the conversion of N5-carboxyaminoimidazole ribonucleotide (N5-CAIR) to 4-carboxy-5-aminoimidazole ribonucleotide (CAIR).</text>
</comment>
<keyword evidence="7" id="KW-0456">Lyase</keyword>
<name>A0A9D1TL96_9FIRM</name>
<evidence type="ECO:0000256" key="2">
    <source>
        <dbReference type="ARBA" id="ARBA00023235"/>
    </source>
</evidence>
<keyword evidence="2 3" id="KW-0413">Isomerase</keyword>
<dbReference type="PIRSF" id="PIRSF001338">
    <property type="entry name" value="AIR_carboxylase"/>
    <property type="match status" value="1"/>
</dbReference>
<dbReference type="AlphaFoldDB" id="A0A9D1TL96"/>
<feature type="binding site" evidence="3 5">
    <location>
        <position position="40"/>
    </location>
    <ligand>
        <name>substrate</name>
    </ligand>
</feature>
<dbReference type="InterPro" id="IPR000031">
    <property type="entry name" value="PurE_dom"/>
</dbReference>
<feature type="domain" description="PurE" evidence="6">
    <location>
        <begin position="2"/>
        <end position="151"/>
    </location>
</feature>
<protein>
    <recommendedName>
        <fullName evidence="3 4">N5-carboxyaminoimidazole ribonucleotide mutase</fullName>
        <shortName evidence="3 4">N5-CAIR mutase</shortName>
        <ecNumber evidence="3 4">5.4.99.18</ecNumber>
    </recommendedName>
    <alternativeName>
        <fullName evidence="3">5-(carboxyamino)imidazole ribonucleotide mutase</fullName>
    </alternativeName>
</protein>
<comment type="caution">
    <text evidence="7">The sequence shown here is derived from an EMBL/GenBank/DDBJ whole genome shotgun (WGS) entry which is preliminary data.</text>
</comment>
<dbReference type="NCBIfam" id="TIGR01162">
    <property type="entry name" value="purE"/>
    <property type="match status" value="1"/>
</dbReference>
<evidence type="ECO:0000313" key="8">
    <source>
        <dbReference type="Proteomes" id="UP000824162"/>
    </source>
</evidence>
<dbReference type="Gene3D" id="3.40.50.1970">
    <property type="match status" value="1"/>
</dbReference>